<evidence type="ECO:0000313" key="3">
    <source>
        <dbReference type="Proteomes" id="UP001432017"/>
    </source>
</evidence>
<keyword evidence="1" id="KW-1133">Transmembrane helix</keyword>
<proteinExistence type="predicted"/>
<dbReference type="EMBL" id="JBAJJM010000007">
    <property type="protein sequence ID" value="MEG9475757.1"/>
    <property type="molecule type" value="Genomic_DNA"/>
</dbReference>
<dbReference type="Proteomes" id="UP001432017">
    <property type="component" value="Unassembled WGS sequence"/>
</dbReference>
<gene>
    <name evidence="2" type="ORF">V6W77_05650</name>
</gene>
<accession>A0ABU7ZEC7</accession>
<reference evidence="2" key="1">
    <citation type="submission" date="2023-12" db="EMBL/GenBank/DDBJ databases">
        <title>Mannheima indologenes sp. nov. proposed for Clade V organisms of Mannheimia.</title>
        <authorList>
            <person name="Christensen H."/>
        </authorList>
    </citation>
    <scope>NUCLEOTIDE SEQUENCE</scope>
    <source>
        <strain evidence="2">M14.4</strain>
    </source>
</reference>
<keyword evidence="1" id="KW-0472">Membrane</keyword>
<comment type="caution">
    <text evidence="2">The sequence shown here is derived from an EMBL/GenBank/DDBJ whole genome shotgun (WGS) entry which is preliminary data.</text>
</comment>
<organism evidence="2 3">
    <name type="scientific">Mannheimia indoligenes</name>
    <dbReference type="NCBI Taxonomy" id="3103145"/>
    <lineage>
        <taxon>Bacteria</taxon>
        <taxon>Pseudomonadati</taxon>
        <taxon>Pseudomonadota</taxon>
        <taxon>Gammaproteobacteria</taxon>
        <taxon>Pasteurellales</taxon>
        <taxon>Pasteurellaceae</taxon>
        <taxon>Mannheimia</taxon>
    </lineage>
</organism>
<name>A0ABU7ZEC7_9PAST</name>
<evidence type="ECO:0000313" key="2">
    <source>
        <dbReference type="EMBL" id="MEG9475757.1"/>
    </source>
</evidence>
<dbReference type="RefSeq" id="WP_334254047.1">
    <property type="nucleotide sequence ID" value="NZ_JBAJJM010000007.1"/>
</dbReference>
<protein>
    <submittedName>
        <fullName evidence="2">Uncharacterized protein</fullName>
    </submittedName>
</protein>
<keyword evidence="3" id="KW-1185">Reference proteome</keyword>
<evidence type="ECO:0000256" key="1">
    <source>
        <dbReference type="SAM" id="Phobius"/>
    </source>
</evidence>
<keyword evidence="1" id="KW-0812">Transmembrane</keyword>
<sequence length="298" mass="33249">MEKELYSFTIEEQIKYNTTGGIRIKDLIKSLESLEELTKQSRNALSDILGVKIHSIDLKVSEIKEGSMIETVHAEVKYYNENKEDVDNTFKQFVKNNKMKTGIFGAVIAGTVAFGIWHYVSGGNPNAVNVNVSGSYNNVIVNSAGAVGVPVETFQKAIENSPTNKNTLARNAIEFISPAKQDDQNAHISFAGNNVVLPSELVSETPTEYVPQSDEKELPLDNITLHIRASDRDSYTKGWYGYVDGLFTKRVKIDIPQTIDLTVLAKQESIKADITLYSIQKGEKTEFKRIEIRSVHTK</sequence>
<feature type="transmembrane region" description="Helical" evidence="1">
    <location>
        <begin position="101"/>
        <end position="120"/>
    </location>
</feature>